<protein>
    <submittedName>
        <fullName evidence="2">Uncharacterized protein</fullName>
    </submittedName>
</protein>
<gene>
    <name evidence="2" type="ORF">NDU88_001215</name>
</gene>
<sequence length="125" mass="13852">MPCSSLPRSSHLHALPLLALARTRAGPTSVLGPRTGFRVLLSVLAEAPQPIRPRCRCFVVFLNRRARIAGYNLLHSCFLKLSEWLHYLGSGPQMALIRFDLQKHNVPPGEANQYELTAPAKATAR</sequence>
<comment type="caution">
    <text evidence="2">The sequence shown here is derived from an EMBL/GenBank/DDBJ whole genome shotgun (WGS) entry which is preliminary data.</text>
</comment>
<organism evidence="2 3">
    <name type="scientific">Pleurodeles waltl</name>
    <name type="common">Iberian ribbed newt</name>
    <dbReference type="NCBI Taxonomy" id="8319"/>
    <lineage>
        <taxon>Eukaryota</taxon>
        <taxon>Metazoa</taxon>
        <taxon>Chordata</taxon>
        <taxon>Craniata</taxon>
        <taxon>Vertebrata</taxon>
        <taxon>Euteleostomi</taxon>
        <taxon>Amphibia</taxon>
        <taxon>Batrachia</taxon>
        <taxon>Caudata</taxon>
        <taxon>Salamandroidea</taxon>
        <taxon>Salamandridae</taxon>
        <taxon>Pleurodelinae</taxon>
        <taxon>Pleurodeles</taxon>
    </lineage>
</organism>
<evidence type="ECO:0000313" key="2">
    <source>
        <dbReference type="EMBL" id="KAJ1088056.1"/>
    </source>
</evidence>
<name>A0AAV7L8V2_PLEWA</name>
<reference evidence="2" key="1">
    <citation type="journal article" date="2022" name="bioRxiv">
        <title>Sequencing and chromosome-scale assembly of the giantPleurodeles waltlgenome.</title>
        <authorList>
            <person name="Brown T."/>
            <person name="Elewa A."/>
            <person name="Iarovenko S."/>
            <person name="Subramanian E."/>
            <person name="Araus A.J."/>
            <person name="Petzold A."/>
            <person name="Susuki M."/>
            <person name="Suzuki K.-i.T."/>
            <person name="Hayashi T."/>
            <person name="Toyoda A."/>
            <person name="Oliveira C."/>
            <person name="Osipova E."/>
            <person name="Leigh N.D."/>
            <person name="Simon A."/>
            <person name="Yun M.H."/>
        </authorList>
    </citation>
    <scope>NUCLEOTIDE SEQUENCE</scope>
    <source>
        <strain evidence="2">20211129_DDA</strain>
        <tissue evidence="2">Liver</tissue>
    </source>
</reference>
<keyword evidence="1" id="KW-0732">Signal</keyword>
<dbReference type="AlphaFoldDB" id="A0AAV7L8V2"/>
<evidence type="ECO:0000313" key="3">
    <source>
        <dbReference type="Proteomes" id="UP001066276"/>
    </source>
</evidence>
<proteinExistence type="predicted"/>
<accession>A0AAV7L8V2</accession>
<evidence type="ECO:0000256" key="1">
    <source>
        <dbReference type="SAM" id="SignalP"/>
    </source>
</evidence>
<keyword evidence="3" id="KW-1185">Reference proteome</keyword>
<feature type="chain" id="PRO_5043899759" evidence="1">
    <location>
        <begin position="26"/>
        <end position="125"/>
    </location>
</feature>
<feature type="signal peptide" evidence="1">
    <location>
        <begin position="1"/>
        <end position="25"/>
    </location>
</feature>
<dbReference type="EMBL" id="JANPWB010000015">
    <property type="protein sequence ID" value="KAJ1088056.1"/>
    <property type="molecule type" value="Genomic_DNA"/>
</dbReference>
<dbReference type="Proteomes" id="UP001066276">
    <property type="component" value="Chromosome 11"/>
</dbReference>